<sequence length="894" mass="98227">MSFDSERETVLHATDLRCQRLPNPMGVDAARPVFSWVPVAEKATRQTGYRVLVADDPATLAAGYGDLWDSGVVDSDEVNGVVYGGHPLPRGRRGWWTVRLRDGDGRIGPAAEPVWWEAGLLDAQGWHARWVSGIGPGPLLRTSFELSAPVRRARAYVSGLGLYELRINGARVGDRVLDPATSTYAEDPAMRGPDGTPARIRSARVLYSTYDVTDLLRAGRNAVGVLLGHGWFSAETDVRPAPFGRSPYGLRPRAIVQLNVETEDGRSVTVGTGPDWRTSAGPVVYNDLFHGEHHDATREPTGWDTATFDDSGWTSASLATEPVGDLYGQMMEPVRVVQTLAPKSRRRMADGRLVFDLGQHITGWTRIEVSGPRNARVTLRHAGRVDDAGELDPASNLMPRSPAEQTDHYVLAGDGVETWEPRFTLHGFQHVELSVSDPTVTIHNVEGRVVHNDVRSTGDFSCSHPLLDRLYHNVRWTLRASLQGIPQDAADRAERLAWLGDPGWTIEEYLYTFDTAAFWTKWLDDIRDCQLPDGSVPFVSPPHWRGPLPDALPYLNDLPYAGWSDFSSLSYIVLAWQLYRFTGDRAVLTDHVGALRQALEWTRARTRDHLLTEGFGEHMEPQPDGTSSVFARVTPVPVVATSWYHAGIRAMAGISAALGDRVAAREYDALAARVRAAFNLAFPEPEGQTGLALALWHDLVPDDLRPATVKRLADQVGHRLGTGTMGTAALEHVLVDGGAADTMFDVATRVTYPSWGHQIEQGATTVWETWGGEAERSRNMKLLASVGVFLFQDVAGISPDAPGWRRIRVRPALTHRLAAAAARVETPRGTAAVDWQVTGNELRIEVMVPTTATADVWLPTGVLVEGDGVVTRRDGFLVVEVHGGVRRFVVELDR</sequence>
<dbReference type="Pfam" id="PF17390">
    <property type="entry name" value="Bac_rhamnosid_C"/>
    <property type="match status" value="1"/>
</dbReference>
<proteinExistence type="predicted"/>
<dbReference type="Proteomes" id="UP000612585">
    <property type="component" value="Unassembled WGS sequence"/>
</dbReference>
<dbReference type="InterPro" id="IPR016007">
    <property type="entry name" value="Alpha_rhamnosid"/>
</dbReference>
<dbReference type="InterPro" id="IPR013737">
    <property type="entry name" value="Bac_rhamnosid_N"/>
</dbReference>
<evidence type="ECO:0000259" key="6">
    <source>
        <dbReference type="Pfam" id="PF17389"/>
    </source>
</evidence>
<dbReference type="Pfam" id="PF05592">
    <property type="entry name" value="Bac_rhamnosid"/>
    <property type="match status" value="1"/>
</dbReference>
<evidence type="ECO:0000256" key="3">
    <source>
        <dbReference type="ARBA" id="ARBA00022801"/>
    </source>
</evidence>
<dbReference type="Pfam" id="PF25788">
    <property type="entry name" value="Ig_Rha78A_N"/>
    <property type="match status" value="1"/>
</dbReference>
<evidence type="ECO:0000313" key="8">
    <source>
        <dbReference type="EMBL" id="GIJ63198.1"/>
    </source>
</evidence>
<comment type="caution">
    <text evidence="8">The sequence shown here is derived from an EMBL/GenBank/DDBJ whole genome shotgun (WGS) entry which is preliminary data.</text>
</comment>
<dbReference type="RefSeq" id="WP_204009272.1">
    <property type="nucleotide sequence ID" value="NZ_BOPG01000089.1"/>
</dbReference>
<feature type="domain" description="Bacterial alpha-L-rhamnosidase N-terminal" evidence="5">
    <location>
        <begin position="150"/>
        <end position="338"/>
    </location>
</feature>
<dbReference type="GO" id="GO:0005975">
    <property type="term" value="P:carbohydrate metabolic process"/>
    <property type="evidence" value="ECO:0007669"/>
    <property type="project" value="InterPro"/>
</dbReference>
<dbReference type="InterPro" id="IPR035398">
    <property type="entry name" value="Bac_rhamnosid_C"/>
</dbReference>
<dbReference type="EC" id="3.2.1.40" evidence="2"/>
<dbReference type="InterPro" id="IPR013783">
    <property type="entry name" value="Ig-like_fold"/>
</dbReference>
<dbReference type="InterPro" id="IPR012341">
    <property type="entry name" value="6hp_glycosidase-like_sf"/>
</dbReference>
<keyword evidence="9" id="KW-1185">Reference proteome</keyword>
<dbReference type="AlphaFoldDB" id="A0A8J3ZI19"/>
<evidence type="ECO:0000313" key="9">
    <source>
        <dbReference type="Proteomes" id="UP000612585"/>
    </source>
</evidence>
<feature type="domain" description="Alpha-L-rhamnosidase C-terminal" evidence="7">
    <location>
        <begin position="796"/>
        <end position="863"/>
    </location>
</feature>
<feature type="domain" description="Alpha-L-rhamnosidase concanavalin-like" evidence="4">
    <location>
        <begin position="347"/>
        <end position="451"/>
    </location>
</feature>
<evidence type="ECO:0000256" key="1">
    <source>
        <dbReference type="ARBA" id="ARBA00001445"/>
    </source>
</evidence>
<gene>
    <name evidence="8" type="ORF">Vau01_107140</name>
</gene>
<evidence type="ECO:0000256" key="2">
    <source>
        <dbReference type="ARBA" id="ARBA00012652"/>
    </source>
</evidence>
<comment type="catalytic activity">
    <reaction evidence="1">
        <text>Hydrolysis of terminal non-reducing alpha-L-rhamnose residues in alpha-L-rhamnosides.</text>
        <dbReference type="EC" id="3.2.1.40"/>
    </reaction>
</comment>
<dbReference type="Gene3D" id="1.50.10.10">
    <property type="match status" value="1"/>
</dbReference>
<dbReference type="Pfam" id="PF08531">
    <property type="entry name" value="Bac_rhamnosid_N"/>
    <property type="match status" value="1"/>
</dbReference>
<dbReference type="InterPro" id="IPR035396">
    <property type="entry name" value="Bac_rhamnosid6H"/>
</dbReference>
<dbReference type="PIRSF" id="PIRSF010631">
    <property type="entry name" value="A-rhamnsds"/>
    <property type="match status" value="1"/>
</dbReference>
<organism evidence="8 9">
    <name type="scientific">Virgisporangium aurantiacum</name>
    <dbReference type="NCBI Taxonomy" id="175570"/>
    <lineage>
        <taxon>Bacteria</taxon>
        <taxon>Bacillati</taxon>
        <taxon>Actinomycetota</taxon>
        <taxon>Actinomycetes</taxon>
        <taxon>Micromonosporales</taxon>
        <taxon>Micromonosporaceae</taxon>
        <taxon>Virgisporangium</taxon>
    </lineage>
</organism>
<dbReference type="GO" id="GO:0030596">
    <property type="term" value="F:alpha-L-rhamnosidase activity"/>
    <property type="evidence" value="ECO:0007669"/>
    <property type="project" value="UniProtKB-EC"/>
</dbReference>
<evidence type="ECO:0000259" key="7">
    <source>
        <dbReference type="Pfam" id="PF17390"/>
    </source>
</evidence>
<dbReference type="InterPro" id="IPR008902">
    <property type="entry name" value="Rhamnosid_concanavalin"/>
</dbReference>
<protein>
    <recommendedName>
        <fullName evidence="2">alpha-L-rhamnosidase</fullName>
        <ecNumber evidence="2">3.2.1.40</ecNumber>
    </recommendedName>
</protein>
<evidence type="ECO:0000259" key="4">
    <source>
        <dbReference type="Pfam" id="PF05592"/>
    </source>
</evidence>
<evidence type="ECO:0000259" key="5">
    <source>
        <dbReference type="Pfam" id="PF08531"/>
    </source>
</evidence>
<dbReference type="Pfam" id="PF17389">
    <property type="entry name" value="Bac_rhamnosid6H"/>
    <property type="match status" value="1"/>
</dbReference>
<feature type="domain" description="Alpha-L-rhamnosidase six-hairpin glycosidase" evidence="6">
    <location>
        <begin position="456"/>
        <end position="794"/>
    </location>
</feature>
<dbReference type="PANTHER" id="PTHR33307">
    <property type="entry name" value="ALPHA-RHAMNOSIDASE (EUROFUNG)"/>
    <property type="match status" value="1"/>
</dbReference>
<dbReference type="SUPFAM" id="SSF48208">
    <property type="entry name" value="Six-hairpin glycosidases"/>
    <property type="match status" value="1"/>
</dbReference>
<dbReference type="EMBL" id="BOPG01000089">
    <property type="protein sequence ID" value="GIJ63198.1"/>
    <property type="molecule type" value="Genomic_DNA"/>
</dbReference>
<keyword evidence="3" id="KW-0378">Hydrolase</keyword>
<dbReference type="Gene3D" id="2.60.120.260">
    <property type="entry name" value="Galactose-binding domain-like"/>
    <property type="match status" value="2"/>
</dbReference>
<dbReference type="InterPro" id="IPR008928">
    <property type="entry name" value="6-hairpin_glycosidase_sf"/>
</dbReference>
<dbReference type="Gene3D" id="2.60.40.10">
    <property type="entry name" value="Immunoglobulins"/>
    <property type="match status" value="1"/>
</dbReference>
<dbReference type="PANTHER" id="PTHR33307:SF6">
    <property type="entry name" value="ALPHA-RHAMNOSIDASE (EUROFUNG)-RELATED"/>
    <property type="match status" value="1"/>
</dbReference>
<dbReference type="Gene3D" id="2.60.420.10">
    <property type="entry name" value="Maltose phosphorylase, domain 3"/>
    <property type="match status" value="1"/>
</dbReference>
<name>A0A8J3ZI19_9ACTN</name>
<reference evidence="8" key="1">
    <citation type="submission" date="2021-01" db="EMBL/GenBank/DDBJ databases">
        <title>Whole genome shotgun sequence of Virgisporangium aurantiacum NBRC 16421.</title>
        <authorList>
            <person name="Komaki H."/>
            <person name="Tamura T."/>
        </authorList>
    </citation>
    <scope>NUCLEOTIDE SEQUENCE</scope>
    <source>
        <strain evidence="8">NBRC 16421</strain>
    </source>
</reference>
<accession>A0A8J3ZI19</accession>